<dbReference type="RefSeq" id="WP_260189698.1">
    <property type="nucleotide sequence ID" value="NZ_JAFFZE010000005.1"/>
</dbReference>
<feature type="region of interest" description="Disordered" evidence="2">
    <location>
        <begin position="110"/>
        <end position="145"/>
    </location>
</feature>
<organism evidence="4 5">
    <name type="scientific">Actinophytocola gossypii</name>
    <dbReference type="NCBI Taxonomy" id="2812003"/>
    <lineage>
        <taxon>Bacteria</taxon>
        <taxon>Bacillati</taxon>
        <taxon>Actinomycetota</taxon>
        <taxon>Actinomycetes</taxon>
        <taxon>Pseudonocardiales</taxon>
        <taxon>Pseudonocardiaceae</taxon>
    </lineage>
</organism>
<feature type="compositionally biased region" description="Low complexity" evidence="2">
    <location>
        <begin position="118"/>
        <end position="138"/>
    </location>
</feature>
<dbReference type="SUPFAM" id="SSF140459">
    <property type="entry name" value="PE/PPE dimer-like"/>
    <property type="match status" value="1"/>
</dbReference>
<dbReference type="Gene3D" id="1.20.1260.20">
    <property type="entry name" value="PPE superfamily"/>
    <property type="match status" value="1"/>
</dbReference>
<keyword evidence="5" id="KW-1185">Reference proteome</keyword>
<feature type="region of interest" description="Disordered" evidence="2">
    <location>
        <begin position="342"/>
        <end position="368"/>
    </location>
</feature>
<dbReference type="Proteomes" id="UP001156441">
    <property type="component" value="Unassembled WGS sequence"/>
</dbReference>
<feature type="domain" description="PPE" evidence="3">
    <location>
        <begin position="22"/>
        <end position="115"/>
    </location>
</feature>
<evidence type="ECO:0000259" key="3">
    <source>
        <dbReference type="Pfam" id="PF00823"/>
    </source>
</evidence>
<evidence type="ECO:0000313" key="4">
    <source>
        <dbReference type="EMBL" id="MCT2582342.1"/>
    </source>
</evidence>
<name>A0ABT2J3B6_9PSEU</name>
<accession>A0ABT2J3B6</accession>
<evidence type="ECO:0000313" key="5">
    <source>
        <dbReference type="Proteomes" id="UP001156441"/>
    </source>
</evidence>
<comment type="caution">
    <text evidence="4">The sequence shown here is derived from an EMBL/GenBank/DDBJ whole genome shotgun (WGS) entry which is preliminary data.</text>
</comment>
<reference evidence="4 5" key="1">
    <citation type="submission" date="2021-02" db="EMBL/GenBank/DDBJ databases">
        <title>Actinophytocola xerophila sp. nov., isolated from soil of cotton cropping field.</title>
        <authorList>
            <person name="Huang R."/>
            <person name="Chen X."/>
            <person name="Ge X."/>
            <person name="Liu W."/>
        </authorList>
    </citation>
    <scope>NUCLEOTIDE SEQUENCE [LARGE SCALE GENOMIC DNA]</scope>
    <source>
        <strain evidence="4 5">S1-96</strain>
    </source>
</reference>
<comment type="similarity">
    <text evidence="1">Belongs to the mycobacterial PPE family.</text>
</comment>
<dbReference type="InterPro" id="IPR038332">
    <property type="entry name" value="PPE_sf"/>
</dbReference>
<sequence length="391" mass="39942">MTSGDGSGVNWDAYTHDELYRMLWEGADVADVSAVADEWRRHGVALTDQAARLRDERTALLGCWHGEAGEEAAHRLGRLADRVDEIAAHAAAGQRAAQDAADALAKARAMMPPPPADPTTFAPAPAAVPSPGSLAPAPMGASTPAPTDQFATAPNSFADLGQSYAGMGQTFADLGQNYAALGQDMAQTYKTMGQSYADLGRNMAQTFGGSQPTSGSGTAFNAIDTGGYSMYYGADGAAQQKAQAVHAMRTYESSLRAGDDLIASTSPSSVTPMPFGNNPVVTAPPSGAPTGPGVPWQQLVGGGGGPLRVTTPTPGPGPVAGLLPPVPGAAPATVAGAVPDAASARPGGHGVMPPVASRGRESEDEEHRNRMPVIDRELFVVTTRTSSSVIG</sequence>
<dbReference type="Pfam" id="PF00823">
    <property type="entry name" value="PPE"/>
    <property type="match status" value="1"/>
</dbReference>
<dbReference type="InterPro" id="IPR000030">
    <property type="entry name" value="PPE_dom"/>
</dbReference>
<protein>
    <recommendedName>
        <fullName evidence="3">PPE domain-containing protein</fullName>
    </recommendedName>
</protein>
<evidence type="ECO:0000256" key="1">
    <source>
        <dbReference type="ARBA" id="ARBA00010652"/>
    </source>
</evidence>
<evidence type="ECO:0000256" key="2">
    <source>
        <dbReference type="SAM" id="MobiDB-lite"/>
    </source>
</evidence>
<gene>
    <name evidence="4" type="ORF">JT362_04300</name>
</gene>
<dbReference type="EMBL" id="JAFFZE010000005">
    <property type="protein sequence ID" value="MCT2582342.1"/>
    <property type="molecule type" value="Genomic_DNA"/>
</dbReference>
<feature type="compositionally biased region" description="Basic and acidic residues" evidence="2">
    <location>
        <begin position="358"/>
        <end position="368"/>
    </location>
</feature>
<proteinExistence type="inferred from homology"/>